<feature type="compositionally biased region" description="Polar residues" evidence="1">
    <location>
        <begin position="137"/>
        <end position="148"/>
    </location>
</feature>
<dbReference type="RefSeq" id="XP_071901105.1">
    <property type="nucleotide sequence ID" value="XM_072045004.1"/>
</dbReference>
<feature type="region of interest" description="Disordered" evidence="1">
    <location>
        <begin position="176"/>
        <end position="197"/>
    </location>
</feature>
<gene>
    <name evidence="3" type="primary">LOC140004850</name>
</gene>
<sequence>MLTGLQLGMTTVPEPTVPEPTVPESSVLVLQRDRTRTAPYKMVLVLVPVPESLVLVLQRENQNRNLYPRFYHGSSSMVLVPCGHPIGFSGIGGDCTTPLSMPVADSSRNRADLANGGRCDAGFSLQKGRSRKGCQDGHSSTSHESISKGQWERRLQTDIHMAKQALCEALSLDKTPPANNTNIPESMAPSASAPAETKPVLTLNPSFTNPPLKPSGYASSTENIARLLQNWMRKSPKSLAVVSETCTAQSLSCYSDNNPSVITGSSPSEGTASAMTPEGGLDSLLSFNSTTNSDVSQGQSVSVEEVANFRPENTVGGLFQDDENKPNLVVGSHQMPPLSFLEKWLLDDAGAVQGQEGIDLMDMSLGETADLF</sequence>
<keyword evidence="2" id="KW-1185">Reference proteome</keyword>
<evidence type="ECO:0000256" key="1">
    <source>
        <dbReference type="SAM" id="MobiDB-lite"/>
    </source>
</evidence>
<name>A0ABM4U1F1_COFAR</name>
<feature type="compositionally biased region" description="Low complexity" evidence="1">
    <location>
        <begin position="184"/>
        <end position="196"/>
    </location>
</feature>
<feature type="region of interest" description="Disordered" evidence="1">
    <location>
        <begin position="1"/>
        <end position="20"/>
    </location>
</feature>
<evidence type="ECO:0000313" key="3">
    <source>
        <dbReference type="RefSeq" id="XP_071901105.1"/>
    </source>
</evidence>
<organism evidence="2 3">
    <name type="scientific">Coffea arabica</name>
    <name type="common">Arabian coffee</name>
    <dbReference type="NCBI Taxonomy" id="13443"/>
    <lineage>
        <taxon>Eukaryota</taxon>
        <taxon>Viridiplantae</taxon>
        <taxon>Streptophyta</taxon>
        <taxon>Embryophyta</taxon>
        <taxon>Tracheophyta</taxon>
        <taxon>Spermatophyta</taxon>
        <taxon>Magnoliopsida</taxon>
        <taxon>eudicotyledons</taxon>
        <taxon>Gunneridae</taxon>
        <taxon>Pentapetalae</taxon>
        <taxon>asterids</taxon>
        <taxon>lamiids</taxon>
        <taxon>Gentianales</taxon>
        <taxon>Rubiaceae</taxon>
        <taxon>Ixoroideae</taxon>
        <taxon>Gardenieae complex</taxon>
        <taxon>Bertiereae - Coffeeae clade</taxon>
        <taxon>Coffeeae</taxon>
        <taxon>Coffea</taxon>
    </lineage>
</organism>
<dbReference type="Proteomes" id="UP001652660">
    <property type="component" value="Chromosome 4c"/>
</dbReference>
<proteinExistence type="predicted"/>
<reference evidence="3" key="1">
    <citation type="submission" date="2025-08" db="UniProtKB">
        <authorList>
            <consortium name="RefSeq"/>
        </authorList>
    </citation>
    <scope>IDENTIFICATION</scope>
    <source>
        <tissue evidence="3">Leaves</tissue>
    </source>
</reference>
<protein>
    <submittedName>
        <fullName evidence="3">Transcription factor MYB96-like</fullName>
    </submittedName>
</protein>
<feature type="region of interest" description="Disordered" evidence="1">
    <location>
        <begin position="257"/>
        <end position="280"/>
    </location>
</feature>
<feature type="region of interest" description="Disordered" evidence="1">
    <location>
        <begin position="113"/>
        <end position="150"/>
    </location>
</feature>
<accession>A0ABM4U1F1</accession>
<feature type="compositionally biased region" description="Polar residues" evidence="1">
    <location>
        <begin position="257"/>
        <end position="274"/>
    </location>
</feature>
<evidence type="ECO:0000313" key="2">
    <source>
        <dbReference type="Proteomes" id="UP001652660"/>
    </source>
</evidence>
<dbReference type="GeneID" id="140004850"/>